<protein>
    <submittedName>
        <fullName evidence="10">37S ribosomal protein NAM9</fullName>
    </submittedName>
</protein>
<dbReference type="Proteomes" id="UP000510686">
    <property type="component" value="Chromosome 1"/>
</dbReference>
<proteinExistence type="inferred from homology"/>
<evidence type="ECO:0000256" key="6">
    <source>
        <dbReference type="PROSITE-ProRule" id="PRU00182"/>
    </source>
</evidence>
<accession>A0A7D5YZ99</accession>
<keyword evidence="3 6" id="KW-0694">RNA-binding</keyword>
<evidence type="ECO:0000313" key="10">
    <source>
        <dbReference type="EMBL" id="QLI64446.1"/>
    </source>
</evidence>
<reference evidence="10 11" key="1">
    <citation type="submission" date="2020-07" db="EMBL/GenBank/DDBJ databases">
        <title>Telomere length de novo assembly of all 7 chromosomes of the fungus, Metarhizium brunneum, using a novel assembly pipeline.</title>
        <authorList>
            <person name="Saud z."/>
            <person name="Kortsinoglou A."/>
            <person name="Kouvelis V.N."/>
            <person name="Butt T.M."/>
        </authorList>
    </citation>
    <scope>NUCLEOTIDE SEQUENCE [LARGE SCALE GENOMIC DNA]</scope>
    <source>
        <strain evidence="10 11">4556</strain>
    </source>
</reference>
<dbReference type="Pfam" id="PF01479">
    <property type="entry name" value="S4"/>
    <property type="match status" value="1"/>
</dbReference>
<gene>
    <name evidence="10" type="primary">NAM9</name>
    <name evidence="10" type="ORF">G6M90_00g007190</name>
</gene>
<feature type="region of interest" description="Disordered" evidence="8">
    <location>
        <begin position="326"/>
        <end position="368"/>
    </location>
</feature>
<keyword evidence="7" id="KW-0175">Coiled coil</keyword>
<feature type="domain" description="RNA-binding S4" evidence="9">
    <location>
        <begin position="223"/>
        <end position="286"/>
    </location>
</feature>
<keyword evidence="5" id="KW-0687">Ribonucleoprotein</keyword>
<dbReference type="CDD" id="cd00165">
    <property type="entry name" value="S4"/>
    <property type="match status" value="1"/>
</dbReference>
<dbReference type="GeneID" id="26239235"/>
<evidence type="ECO:0000256" key="4">
    <source>
        <dbReference type="ARBA" id="ARBA00022980"/>
    </source>
</evidence>
<evidence type="ECO:0000256" key="3">
    <source>
        <dbReference type="ARBA" id="ARBA00022884"/>
    </source>
</evidence>
<keyword evidence="11" id="KW-1185">Reference proteome</keyword>
<dbReference type="PROSITE" id="PS00632">
    <property type="entry name" value="RIBOSOMAL_S4"/>
    <property type="match status" value="1"/>
</dbReference>
<dbReference type="AlphaFoldDB" id="A0A7D5YZ99"/>
<dbReference type="RefSeq" id="XP_065985765.1">
    <property type="nucleotide sequence ID" value="XM_066129625.1"/>
</dbReference>
<dbReference type="InterPro" id="IPR022801">
    <property type="entry name" value="Ribosomal_uS4"/>
</dbReference>
<dbReference type="InterPro" id="IPR018079">
    <property type="entry name" value="Ribosomal_uS4_CS"/>
</dbReference>
<dbReference type="GO" id="GO:0005763">
    <property type="term" value="C:mitochondrial small ribosomal subunit"/>
    <property type="evidence" value="ECO:0007669"/>
    <property type="project" value="TreeGrafter"/>
</dbReference>
<dbReference type="OrthoDB" id="3356781at2759"/>
<feature type="coiled-coil region" evidence="7">
    <location>
        <begin position="422"/>
        <end position="449"/>
    </location>
</feature>
<evidence type="ECO:0000256" key="8">
    <source>
        <dbReference type="SAM" id="MobiDB-lite"/>
    </source>
</evidence>
<dbReference type="PROSITE" id="PS50889">
    <property type="entry name" value="S4"/>
    <property type="match status" value="1"/>
</dbReference>
<dbReference type="GO" id="GO:0019843">
    <property type="term" value="F:rRNA binding"/>
    <property type="evidence" value="ECO:0007669"/>
    <property type="project" value="UniProtKB-KW"/>
</dbReference>
<dbReference type="PANTHER" id="PTHR11831:SF4">
    <property type="entry name" value="SMALL RIBOSOMAL SUBUNIT PROTEIN US4M"/>
    <property type="match status" value="1"/>
</dbReference>
<feature type="region of interest" description="Disordered" evidence="8">
    <location>
        <begin position="155"/>
        <end position="199"/>
    </location>
</feature>
<evidence type="ECO:0000256" key="5">
    <source>
        <dbReference type="ARBA" id="ARBA00023274"/>
    </source>
</evidence>
<keyword evidence="4 10" id="KW-0689">Ribosomal protein</keyword>
<evidence type="ECO:0000256" key="7">
    <source>
        <dbReference type="SAM" id="Coils"/>
    </source>
</evidence>
<feature type="region of interest" description="Disordered" evidence="8">
    <location>
        <begin position="456"/>
        <end position="476"/>
    </location>
</feature>
<sequence length="594" mass="67337">MIPASPDQLRTADKGRTSDGIIRRCQLSYAKKSDIVRVSLLTLLKLLRRRQSCSTAINNRAASVNMRKPYRFYSLNRPKLRQSWNKYNLYNLYRNAGREPQIRGTPTFFQQKWAAKSKTRAYHGEHIPEKKWVRLFSRRLLSAVDLPPEYLAAHDGSEQAAGRGSGLTTSNITAESFSKVPKPSTYERSRRRPPPFGDVNKLLSDQFTGMTPYMQMTFAPLERRLDTAVFRALFASSVRQARQFVIHGAVKVNGKKMIHPSYQLNPGDMFQVDIDKVMYGTGQQKATQGNKRLAENLNSRKQKADAFYQAAIDKAAANARTVASTSEAAAEAEKPEAEAVSAEESVEDQPESAGESVSGPGLESLTPEESWRLNNRALKFLLKDVKKILKNNPKDLSAKEKKQLRLFRADAKRFLSQPEDSALDVQELIEELQLQMKSHELMRESFEKLTIAPVSPDATAETPAAEASGQQTEYNRQRQVDKGLDGLSEEQKEKAVRIMGESQLSREEMRKLARLLQYDEENPIDDSKPYATPWRPRPFMSAFAFIPRYLEVNPNICAAVYLRHPVARKGMGEVPTPFSYLTNQLTHNWYLERG</sequence>
<comment type="similarity">
    <text evidence="1">Belongs to the universal ribosomal protein uS4 family.</text>
</comment>
<organism evidence="10 11">
    <name type="scientific">Metarhizium brunneum</name>
    <dbReference type="NCBI Taxonomy" id="500148"/>
    <lineage>
        <taxon>Eukaryota</taxon>
        <taxon>Fungi</taxon>
        <taxon>Dikarya</taxon>
        <taxon>Ascomycota</taxon>
        <taxon>Pezizomycotina</taxon>
        <taxon>Sordariomycetes</taxon>
        <taxon>Hypocreomycetidae</taxon>
        <taxon>Hypocreales</taxon>
        <taxon>Clavicipitaceae</taxon>
        <taxon>Metarhizium</taxon>
    </lineage>
</organism>
<evidence type="ECO:0000256" key="2">
    <source>
        <dbReference type="ARBA" id="ARBA00022730"/>
    </source>
</evidence>
<name>A0A7D5YZ99_9HYPO</name>
<feature type="compositionally biased region" description="Low complexity" evidence="8">
    <location>
        <begin position="456"/>
        <end position="468"/>
    </location>
</feature>
<dbReference type="SUPFAM" id="SSF55174">
    <property type="entry name" value="Alpha-L RNA-binding motif"/>
    <property type="match status" value="1"/>
</dbReference>
<feature type="compositionally biased region" description="Polar residues" evidence="8">
    <location>
        <begin position="166"/>
        <end position="176"/>
    </location>
</feature>
<dbReference type="InterPro" id="IPR036986">
    <property type="entry name" value="S4_RNA-bd_sf"/>
</dbReference>
<keyword evidence="2 6" id="KW-0699">rRNA-binding</keyword>
<dbReference type="Gene3D" id="3.10.290.10">
    <property type="entry name" value="RNA-binding S4 domain"/>
    <property type="match status" value="1"/>
</dbReference>
<evidence type="ECO:0000256" key="1">
    <source>
        <dbReference type="ARBA" id="ARBA00007465"/>
    </source>
</evidence>
<dbReference type="PANTHER" id="PTHR11831">
    <property type="entry name" value="30S 40S RIBOSOMAL PROTEIN"/>
    <property type="match status" value="1"/>
</dbReference>
<dbReference type="KEGG" id="mbrn:26239235"/>
<dbReference type="GO" id="GO:0003735">
    <property type="term" value="F:structural constituent of ribosome"/>
    <property type="evidence" value="ECO:0007669"/>
    <property type="project" value="TreeGrafter"/>
</dbReference>
<dbReference type="SMART" id="SM00363">
    <property type="entry name" value="S4"/>
    <property type="match status" value="1"/>
</dbReference>
<evidence type="ECO:0000313" key="11">
    <source>
        <dbReference type="Proteomes" id="UP000510686"/>
    </source>
</evidence>
<dbReference type="GO" id="GO:0042274">
    <property type="term" value="P:ribosomal small subunit biogenesis"/>
    <property type="evidence" value="ECO:0007669"/>
    <property type="project" value="TreeGrafter"/>
</dbReference>
<dbReference type="EMBL" id="CP058932">
    <property type="protein sequence ID" value="QLI64446.1"/>
    <property type="molecule type" value="Genomic_DNA"/>
</dbReference>
<dbReference type="InterPro" id="IPR002942">
    <property type="entry name" value="S4_RNA-bd"/>
</dbReference>
<evidence type="ECO:0000259" key="9">
    <source>
        <dbReference type="SMART" id="SM00363"/>
    </source>
</evidence>